<dbReference type="PANTHER" id="PTHR43640">
    <property type="entry name" value="OS07G0260300 PROTEIN"/>
    <property type="match status" value="1"/>
</dbReference>
<dbReference type="Proteomes" id="UP001319200">
    <property type="component" value="Unassembled WGS sequence"/>
</dbReference>
<dbReference type="Gene3D" id="3.40.30.10">
    <property type="entry name" value="Glutaredoxin"/>
    <property type="match status" value="1"/>
</dbReference>
<feature type="chain" id="PRO_5042966365" evidence="1">
    <location>
        <begin position="19"/>
        <end position="204"/>
    </location>
</feature>
<protein>
    <submittedName>
        <fullName evidence="3">Thioredoxin family protein</fullName>
    </submittedName>
</protein>
<dbReference type="InterPro" id="IPR000866">
    <property type="entry name" value="AhpC/TSA"/>
</dbReference>
<dbReference type="InterPro" id="IPR036249">
    <property type="entry name" value="Thioredoxin-like_sf"/>
</dbReference>
<feature type="signal peptide" evidence="1">
    <location>
        <begin position="1"/>
        <end position="18"/>
    </location>
</feature>
<dbReference type="GO" id="GO:0016491">
    <property type="term" value="F:oxidoreductase activity"/>
    <property type="evidence" value="ECO:0007669"/>
    <property type="project" value="InterPro"/>
</dbReference>
<dbReference type="InterPro" id="IPR013766">
    <property type="entry name" value="Thioredoxin_domain"/>
</dbReference>
<dbReference type="EMBL" id="JAHESF010000056">
    <property type="protein sequence ID" value="MBT1701073.1"/>
    <property type="molecule type" value="Genomic_DNA"/>
</dbReference>
<organism evidence="3 4">
    <name type="scientific">Chryseosolibacter histidini</name>
    <dbReference type="NCBI Taxonomy" id="2782349"/>
    <lineage>
        <taxon>Bacteria</taxon>
        <taxon>Pseudomonadati</taxon>
        <taxon>Bacteroidota</taxon>
        <taxon>Cytophagia</taxon>
        <taxon>Cytophagales</taxon>
        <taxon>Chryseotaleaceae</taxon>
        <taxon>Chryseosolibacter</taxon>
    </lineage>
</organism>
<dbReference type="GO" id="GO:0016209">
    <property type="term" value="F:antioxidant activity"/>
    <property type="evidence" value="ECO:0007669"/>
    <property type="project" value="InterPro"/>
</dbReference>
<feature type="domain" description="Thioredoxin" evidence="2">
    <location>
        <begin position="26"/>
        <end position="183"/>
    </location>
</feature>
<dbReference type="InterPro" id="IPR047262">
    <property type="entry name" value="PRX-like1"/>
</dbReference>
<name>A0AAP2DRB4_9BACT</name>
<dbReference type="SUPFAM" id="SSF52833">
    <property type="entry name" value="Thioredoxin-like"/>
    <property type="match status" value="1"/>
</dbReference>
<dbReference type="PANTHER" id="PTHR43640:SF1">
    <property type="entry name" value="THIOREDOXIN-DEPENDENT PEROXIREDOXIN"/>
    <property type="match status" value="1"/>
</dbReference>
<accession>A0AAP2DRB4</accession>
<evidence type="ECO:0000256" key="1">
    <source>
        <dbReference type="SAM" id="SignalP"/>
    </source>
</evidence>
<evidence type="ECO:0000313" key="3">
    <source>
        <dbReference type="EMBL" id="MBT1701073.1"/>
    </source>
</evidence>
<dbReference type="AlphaFoldDB" id="A0AAP2DRB4"/>
<dbReference type="CDD" id="cd02969">
    <property type="entry name" value="PRX_like1"/>
    <property type="match status" value="1"/>
</dbReference>
<sequence>MKLIKPILLMLCFAALTAGRTAAPNYGVGDTVADFKLKNVDGKMVSLSDYKSGKGVIVIFDCNTCPYSKAYNDRIIALNKKYAAQGFPVITINANDPSDSEGDSFDEMVALAKRKKYDFPYLVDETQNVARAFGATNTPHVFVLKNEGGAFTVAYIGAIDDNARDASSASKKYVEDAVDALLSNKAVPAAKTRAIGCGIKWKNA</sequence>
<gene>
    <name evidence="3" type="ORF">KK083_29545</name>
</gene>
<dbReference type="PROSITE" id="PS51352">
    <property type="entry name" value="THIOREDOXIN_2"/>
    <property type="match status" value="1"/>
</dbReference>
<evidence type="ECO:0000259" key="2">
    <source>
        <dbReference type="PROSITE" id="PS51352"/>
    </source>
</evidence>
<evidence type="ECO:0000313" key="4">
    <source>
        <dbReference type="Proteomes" id="UP001319200"/>
    </source>
</evidence>
<proteinExistence type="predicted"/>
<dbReference type="Pfam" id="PF00578">
    <property type="entry name" value="AhpC-TSA"/>
    <property type="match status" value="1"/>
</dbReference>
<comment type="caution">
    <text evidence="3">The sequence shown here is derived from an EMBL/GenBank/DDBJ whole genome shotgun (WGS) entry which is preliminary data.</text>
</comment>
<keyword evidence="1" id="KW-0732">Signal</keyword>
<dbReference type="RefSeq" id="WP_254169758.1">
    <property type="nucleotide sequence ID" value="NZ_JAHESF010000056.1"/>
</dbReference>
<reference evidence="3 4" key="1">
    <citation type="submission" date="2021-05" db="EMBL/GenBank/DDBJ databases">
        <title>A Polyphasic approach of four new species of the genus Ohtaekwangia: Ohtaekwangia histidinii sp. nov., Ohtaekwangia cretensis sp. nov., Ohtaekwangia indiensis sp. nov., Ohtaekwangia reichenbachii sp. nov. from diverse environment.</title>
        <authorList>
            <person name="Octaviana S."/>
        </authorList>
    </citation>
    <scope>NUCLEOTIDE SEQUENCE [LARGE SCALE GENOMIC DNA]</scope>
    <source>
        <strain evidence="3 4">PWU4</strain>
    </source>
</reference>
<keyword evidence="4" id="KW-1185">Reference proteome</keyword>